<evidence type="ECO:0000313" key="8">
    <source>
        <dbReference type="EMBL" id="WMD16056.1"/>
    </source>
</evidence>
<dbReference type="PANTHER" id="PTHR43289:SF34">
    <property type="entry name" value="SERINE_THREONINE-PROTEIN KINASE YBDM-RELATED"/>
    <property type="match status" value="1"/>
</dbReference>
<feature type="domain" description="Protein kinase" evidence="7">
    <location>
        <begin position="38"/>
        <end position="371"/>
    </location>
</feature>
<dbReference type="GO" id="GO:0004674">
    <property type="term" value="F:protein serine/threonine kinase activity"/>
    <property type="evidence" value="ECO:0007669"/>
    <property type="project" value="UniProtKB-EC"/>
</dbReference>
<dbReference type="SMART" id="SM00220">
    <property type="entry name" value="S_TKc"/>
    <property type="match status" value="1"/>
</dbReference>
<evidence type="ECO:0000256" key="6">
    <source>
        <dbReference type="SAM" id="MobiDB-lite"/>
    </source>
</evidence>
<proteinExistence type="predicted"/>
<dbReference type="InterPro" id="IPR000719">
    <property type="entry name" value="Prot_kinase_dom"/>
</dbReference>
<evidence type="ECO:0000256" key="2">
    <source>
        <dbReference type="ARBA" id="ARBA00022741"/>
    </source>
</evidence>
<dbReference type="GO" id="GO:0005524">
    <property type="term" value="F:ATP binding"/>
    <property type="evidence" value="ECO:0007669"/>
    <property type="project" value="UniProtKB-UniRule"/>
</dbReference>
<dbReference type="PROSITE" id="PS50011">
    <property type="entry name" value="PROTEIN_KINASE_DOM"/>
    <property type="match status" value="1"/>
</dbReference>
<keyword evidence="4 5" id="KW-0067">ATP-binding</keyword>
<evidence type="ECO:0000259" key="7">
    <source>
        <dbReference type="PROSITE" id="PS50011"/>
    </source>
</evidence>
<keyword evidence="2 5" id="KW-0547">Nucleotide-binding</keyword>
<dbReference type="InterPro" id="IPR008271">
    <property type="entry name" value="Ser/Thr_kinase_AS"/>
</dbReference>
<evidence type="ECO:0000256" key="5">
    <source>
        <dbReference type="PROSITE-ProRule" id="PRU10141"/>
    </source>
</evidence>
<dbReference type="RefSeq" id="WP_306856446.1">
    <property type="nucleotide sequence ID" value="NZ_CP132968.1"/>
</dbReference>
<dbReference type="Pfam" id="PF00069">
    <property type="entry name" value="Pkinase"/>
    <property type="match status" value="1"/>
</dbReference>
<dbReference type="InterPro" id="IPR017441">
    <property type="entry name" value="Protein_kinase_ATP_BS"/>
</dbReference>
<evidence type="ECO:0000256" key="3">
    <source>
        <dbReference type="ARBA" id="ARBA00022777"/>
    </source>
</evidence>
<dbReference type="PANTHER" id="PTHR43289">
    <property type="entry name" value="MITOGEN-ACTIVATED PROTEIN KINASE KINASE KINASE 20-RELATED"/>
    <property type="match status" value="1"/>
</dbReference>
<dbReference type="Gene3D" id="1.10.510.10">
    <property type="entry name" value="Transferase(Phosphotransferase) domain 1"/>
    <property type="match status" value="1"/>
</dbReference>
<dbReference type="Proteomes" id="UP001243496">
    <property type="component" value="Chromosome"/>
</dbReference>
<feature type="region of interest" description="Disordered" evidence="6">
    <location>
        <begin position="510"/>
        <end position="531"/>
    </location>
</feature>
<dbReference type="AlphaFoldDB" id="A0AAQ3JH86"/>
<organism evidence="8 9">
    <name type="scientific">Anaerostipes hadrus</name>
    <dbReference type="NCBI Taxonomy" id="649756"/>
    <lineage>
        <taxon>Bacteria</taxon>
        <taxon>Bacillati</taxon>
        <taxon>Bacillota</taxon>
        <taxon>Clostridia</taxon>
        <taxon>Lachnospirales</taxon>
        <taxon>Lachnospiraceae</taxon>
        <taxon>Anaerostipes</taxon>
    </lineage>
</organism>
<sequence length="531" mass="63019">MGAEMFSESKKKRRIRQSVLCDRQSSEQEIGKIYHQRYQVRKILGEGGMGKVFLALDQKTGKEVAVKIVKDQKQWDRERVILQKLKHTKGVPELFFAGKEKELFLVMEYILGNSLKRYGRVCGKLYKKKSLLWMIKICKVLNKIHEQGIIHMDLKPENIMLDQSGNIYLIDFGAALFAGEKLSGYGTKNYASKKQAKTEERADIYFDIYSLGKTMESLLKATDAVQKIIEKCLIDDDAKRYHNIRQIQADFERILRICCMKKGFMVVIAVFCIQNLWNQIQREEQREKEVIVQKKSQREIKKAMAYFYGTDQIQKNTQLARVYLERCRGMKKNVSSYLVLLDVLDDRRNDISAEKLMKIVQDCQTDVHDFWSAYFYLHFYTVNTAKLSENVWKEAEKMLEQIQKYPQKEEYQKLVEEDRINLYEREAEKGDDRKFLEETDRVFKENLRGDSAWKLYERKLVYLESKQPDISREFERFLKKYPKVMDAYVEYSIYLCRNNKMTQAQRVYREGRKRTGMTSKRAEELRRKLGL</sequence>
<evidence type="ECO:0000256" key="1">
    <source>
        <dbReference type="ARBA" id="ARBA00022679"/>
    </source>
</evidence>
<keyword evidence="3 8" id="KW-0418">Kinase</keyword>
<accession>A0AAQ3JH86</accession>
<name>A0AAQ3JH86_ANAHA</name>
<protein>
    <submittedName>
        <fullName evidence="8">Serine/threonine-protein kinase</fullName>
        <ecNumber evidence="8">2.7.11.1</ecNumber>
    </submittedName>
</protein>
<dbReference type="SUPFAM" id="SSF56112">
    <property type="entry name" value="Protein kinase-like (PK-like)"/>
    <property type="match status" value="1"/>
</dbReference>
<evidence type="ECO:0000256" key="4">
    <source>
        <dbReference type="ARBA" id="ARBA00022840"/>
    </source>
</evidence>
<feature type="compositionally biased region" description="Basic and acidic residues" evidence="6">
    <location>
        <begin position="520"/>
        <end position="531"/>
    </location>
</feature>
<dbReference type="PROSITE" id="PS00107">
    <property type="entry name" value="PROTEIN_KINASE_ATP"/>
    <property type="match status" value="1"/>
</dbReference>
<evidence type="ECO:0000313" key="9">
    <source>
        <dbReference type="Proteomes" id="UP001243496"/>
    </source>
</evidence>
<feature type="binding site" evidence="5">
    <location>
        <position position="67"/>
    </location>
    <ligand>
        <name>ATP</name>
        <dbReference type="ChEBI" id="CHEBI:30616"/>
    </ligand>
</feature>
<dbReference type="EC" id="2.7.11.1" evidence="8"/>
<dbReference type="InterPro" id="IPR011009">
    <property type="entry name" value="Kinase-like_dom_sf"/>
</dbReference>
<reference evidence="8" key="1">
    <citation type="submission" date="2023-08" db="EMBL/GenBank/DDBJ databases">
        <title>Complete Genome Sequences of butyrate producing Anaerostipes hadrus strains BA1 and GIF7 isolated from the terminal ileum of a healthy lean male.</title>
        <authorList>
            <person name="Low A."/>
            <person name="Sheludchenko M."/>
            <person name="Cheng H.E."/>
            <person name="Koh X.Q."/>
            <person name="Lee J."/>
        </authorList>
    </citation>
    <scope>NUCLEOTIDE SEQUENCE</scope>
    <source>
        <strain evidence="8">BA1</strain>
    </source>
</reference>
<dbReference type="CDD" id="cd14014">
    <property type="entry name" value="STKc_PknB_like"/>
    <property type="match status" value="1"/>
</dbReference>
<dbReference type="PROSITE" id="PS00108">
    <property type="entry name" value="PROTEIN_KINASE_ST"/>
    <property type="match status" value="1"/>
</dbReference>
<dbReference type="EMBL" id="CP132968">
    <property type="protein sequence ID" value="WMD16056.1"/>
    <property type="molecule type" value="Genomic_DNA"/>
</dbReference>
<keyword evidence="1 8" id="KW-0808">Transferase</keyword>
<dbReference type="GeneID" id="92742094"/>
<gene>
    <name evidence="8" type="ORF">RBI15_11850</name>
</gene>